<dbReference type="EMBL" id="JAYKXH010000020">
    <property type="protein sequence ID" value="KAK7132561.1"/>
    <property type="molecule type" value="Genomic_DNA"/>
</dbReference>
<gene>
    <name evidence="1" type="ORF">R3I93_018942</name>
</gene>
<organism evidence="1 2">
    <name type="scientific">Phoxinus phoxinus</name>
    <name type="common">Eurasian minnow</name>
    <dbReference type="NCBI Taxonomy" id="58324"/>
    <lineage>
        <taxon>Eukaryota</taxon>
        <taxon>Metazoa</taxon>
        <taxon>Chordata</taxon>
        <taxon>Craniata</taxon>
        <taxon>Vertebrata</taxon>
        <taxon>Euteleostomi</taxon>
        <taxon>Actinopterygii</taxon>
        <taxon>Neopterygii</taxon>
        <taxon>Teleostei</taxon>
        <taxon>Ostariophysi</taxon>
        <taxon>Cypriniformes</taxon>
        <taxon>Leuciscidae</taxon>
        <taxon>Phoxininae</taxon>
        <taxon>Phoxinus</taxon>
    </lineage>
</organism>
<dbReference type="Proteomes" id="UP001364617">
    <property type="component" value="Unassembled WGS sequence"/>
</dbReference>
<evidence type="ECO:0000313" key="2">
    <source>
        <dbReference type="Proteomes" id="UP001364617"/>
    </source>
</evidence>
<evidence type="ECO:0000313" key="1">
    <source>
        <dbReference type="EMBL" id="KAK7132561.1"/>
    </source>
</evidence>
<dbReference type="AlphaFoldDB" id="A0AAN9CGM5"/>
<accession>A0AAN9CGM5</accession>
<sequence>MCFILARIHAGRESCMLNAVNVKPQLSYYAVNAFKFSISKHLCKATYLTLPFSSAKHGMFVHLLLWREPRRAKYTHTHTHTHMSKIHKACQDVFMYAGSVFILSTHTNKLTLQNVFV</sequence>
<comment type="caution">
    <text evidence="1">The sequence shown here is derived from an EMBL/GenBank/DDBJ whole genome shotgun (WGS) entry which is preliminary data.</text>
</comment>
<protein>
    <submittedName>
        <fullName evidence="1">Uncharacterized protein</fullName>
    </submittedName>
</protein>
<keyword evidence="2" id="KW-1185">Reference proteome</keyword>
<reference evidence="1 2" key="1">
    <citation type="submission" date="2024-02" db="EMBL/GenBank/DDBJ databases">
        <title>Chromosome-level genome assembly of the Eurasian Minnow (Phoxinus phoxinus).</title>
        <authorList>
            <person name="Oriowo T.O."/>
            <person name="Martin S."/>
            <person name="Stange M."/>
            <person name="Chrysostomakis Y."/>
            <person name="Brown T."/>
            <person name="Winkler S."/>
            <person name="Kukowka S."/>
            <person name="Myers E.W."/>
            <person name="Bohne A."/>
        </authorList>
    </citation>
    <scope>NUCLEOTIDE SEQUENCE [LARGE SCALE GENOMIC DNA]</scope>
    <source>
        <strain evidence="1">ZFMK-TIS-60720</strain>
        <tissue evidence="1">Whole Organism</tissue>
    </source>
</reference>
<name>A0AAN9CGM5_9TELE</name>
<proteinExistence type="predicted"/>